<dbReference type="Proteomes" id="UP000180098">
    <property type="component" value="Unassembled WGS sequence"/>
</dbReference>
<protein>
    <submittedName>
        <fullName evidence="3">Processed acidic surface protein</fullName>
    </submittedName>
</protein>
<evidence type="ECO:0000313" key="4">
    <source>
        <dbReference type="Proteomes" id="UP000180098"/>
    </source>
</evidence>
<sequence length="323" mass="37046">MKRSVLLFLSVSLMICSVIYSGNGAIAQVEDADLQQLLNDINWTYEELNDYLQFHEVSLDDFDSLAELNEFLGTPITGENLDELLMKYSIDFGELEILLAEFGETIDDYHFIEDLDLDIEFFLSYQEDFIIVNDFLSLFGLTENEIQTLFDHFSQLDEESAKQKLNELISSLEALNYLRGADQLSTEEEELLLSLWKDLFEAADIDATFFLEKNDLQIEVELRDIVEKQSFDGFSLLMLLQNDDGDLLATLSFSEEMLDSHLMYESLEHIVEVAVLADEYRGQLQMAKLPTTAGHYVSNILFSLLLIIGGFIMLQFAKRRVHA</sequence>
<dbReference type="AlphaFoldDB" id="A0A1S2L9R6"/>
<name>A0A1S2L9R6_9BACI</name>
<evidence type="ECO:0000256" key="1">
    <source>
        <dbReference type="SAM" id="Phobius"/>
    </source>
</evidence>
<evidence type="ECO:0000256" key="2">
    <source>
        <dbReference type="SAM" id="SignalP"/>
    </source>
</evidence>
<feature type="transmembrane region" description="Helical" evidence="1">
    <location>
        <begin position="296"/>
        <end position="317"/>
    </location>
</feature>
<dbReference type="RefSeq" id="WP_071314724.1">
    <property type="nucleotide sequence ID" value="NZ_MLQQ01000054.1"/>
</dbReference>
<keyword evidence="2" id="KW-0732">Signal</keyword>
<accession>A0A1S2L9R6</accession>
<organism evidence="3 4">
    <name type="scientific">Anaerobacillus arseniciselenatis</name>
    <dbReference type="NCBI Taxonomy" id="85682"/>
    <lineage>
        <taxon>Bacteria</taxon>
        <taxon>Bacillati</taxon>
        <taxon>Bacillota</taxon>
        <taxon>Bacilli</taxon>
        <taxon>Bacillales</taxon>
        <taxon>Bacillaceae</taxon>
        <taxon>Anaerobacillus</taxon>
    </lineage>
</organism>
<proteinExistence type="predicted"/>
<feature type="chain" id="PRO_5010359736" evidence="2">
    <location>
        <begin position="28"/>
        <end position="323"/>
    </location>
</feature>
<dbReference type="NCBIfam" id="TIGR04383">
    <property type="entry name" value="acidic_w_LPXTA"/>
    <property type="match status" value="1"/>
</dbReference>
<evidence type="ECO:0000313" key="3">
    <source>
        <dbReference type="EMBL" id="OIJ08305.1"/>
    </source>
</evidence>
<keyword evidence="1" id="KW-0472">Membrane</keyword>
<reference evidence="3 4" key="1">
    <citation type="submission" date="2016-10" db="EMBL/GenBank/DDBJ databases">
        <title>Draft genome sequences of four alkaliphilic bacteria belonging to the Anaerobacillus genus.</title>
        <authorList>
            <person name="Bassil N.M."/>
            <person name="Lloyd J.R."/>
        </authorList>
    </citation>
    <scope>NUCLEOTIDE SEQUENCE [LARGE SCALE GENOMIC DNA]</scope>
    <source>
        <strain evidence="3 4">DSM 15340</strain>
    </source>
</reference>
<comment type="caution">
    <text evidence="3">The sequence shown here is derived from an EMBL/GenBank/DDBJ whole genome shotgun (WGS) entry which is preliminary data.</text>
</comment>
<dbReference type="InterPro" id="IPR030832">
    <property type="entry name" value="Acidic_LPXTA"/>
</dbReference>
<dbReference type="EMBL" id="MLQQ01000054">
    <property type="protein sequence ID" value="OIJ08305.1"/>
    <property type="molecule type" value="Genomic_DNA"/>
</dbReference>
<keyword evidence="1" id="KW-1133">Transmembrane helix</keyword>
<feature type="signal peptide" evidence="2">
    <location>
        <begin position="1"/>
        <end position="27"/>
    </location>
</feature>
<keyword evidence="4" id="KW-1185">Reference proteome</keyword>
<dbReference type="OrthoDB" id="2718583at2"/>
<gene>
    <name evidence="3" type="ORF">BKP35_17765</name>
</gene>
<keyword evidence="1" id="KW-0812">Transmembrane</keyword>